<name>A0A0K1Q676_9BACT</name>
<organism evidence="3 4">
    <name type="scientific">Labilithrix luteola</name>
    <dbReference type="NCBI Taxonomy" id="1391654"/>
    <lineage>
        <taxon>Bacteria</taxon>
        <taxon>Pseudomonadati</taxon>
        <taxon>Myxococcota</taxon>
        <taxon>Polyangia</taxon>
        <taxon>Polyangiales</taxon>
        <taxon>Labilitrichaceae</taxon>
        <taxon>Labilithrix</taxon>
    </lineage>
</organism>
<dbReference type="AlphaFoldDB" id="A0A0K1Q676"/>
<keyword evidence="2" id="KW-0732">Signal</keyword>
<evidence type="ECO:0000256" key="2">
    <source>
        <dbReference type="SAM" id="SignalP"/>
    </source>
</evidence>
<reference evidence="3 4" key="1">
    <citation type="submission" date="2015-08" db="EMBL/GenBank/DDBJ databases">
        <authorList>
            <person name="Babu N.S."/>
            <person name="Beckwith C.J."/>
            <person name="Beseler K.G."/>
            <person name="Brison A."/>
            <person name="Carone J.V."/>
            <person name="Caskin T.P."/>
            <person name="Diamond M."/>
            <person name="Durham M.E."/>
            <person name="Foxe J.M."/>
            <person name="Go M."/>
            <person name="Henderson B.A."/>
            <person name="Jones I.B."/>
            <person name="McGettigan J.A."/>
            <person name="Micheletti S.J."/>
            <person name="Nasrallah M.E."/>
            <person name="Ortiz D."/>
            <person name="Piller C.R."/>
            <person name="Privatt S.R."/>
            <person name="Schneider S.L."/>
            <person name="Sharp S."/>
            <person name="Smith T.C."/>
            <person name="Stanton J.D."/>
            <person name="Ullery H.E."/>
            <person name="Wilson R.J."/>
            <person name="Serrano M.G."/>
            <person name="Buck G."/>
            <person name="Lee V."/>
            <person name="Wang Y."/>
            <person name="Carvalho R."/>
            <person name="Voegtly L."/>
            <person name="Shi R."/>
            <person name="Duckworth R."/>
            <person name="Johnson A."/>
            <person name="Loviza R."/>
            <person name="Walstead R."/>
            <person name="Shah Z."/>
            <person name="Kiflezghi M."/>
            <person name="Wade K."/>
            <person name="Ball S.L."/>
            <person name="Bradley K.W."/>
            <person name="Asai D.J."/>
            <person name="Bowman C.A."/>
            <person name="Russell D.A."/>
            <person name="Pope W.H."/>
            <person name="Jacobs-Sera D."/>
            <person name="Hendrix R.W."/>
            <person name="Hatfull G.F."/>
        </authorList>
    </citation>
    <scope>NUCLEOTIDE SEQUENCE [LARGE SCALE GENOMIC DNA]</scope>
    <source>
        <strain evidence="3 4">DSM 27648</strain>
    </source>
</reference>
<dbReference type="InterPro" id="IPR049806">
    <property type="entry name" value="MasK-like_C"/>
</dbReference>
<dbReference type="KEGG" id="llu:AKJ09_07994"/>
<dbReference type="NCBIfam" id="NF033768">
    <property type="entry name" value="myxo_SS_tail"/>
    <property type="match status" value="1"/>
</dbReference>
<protein>
    <recommendedName>
        <fullName evidence="5">AgmX/PglI C-terminal domain-containing protein</fullName>
    </recommendedName>
</protein>
<evidence type="ECO:0008006" key="5">
    <source>
        <dbReference type="Google" id="ProtNLM"/>
    </source>
</evidence>
<dbReference type="EMBL" id="CP012333">
    <property type="protein sequence ID" value="AKV01331.1"/>
    <property type="molecule type" value="Genomic_DNA"/>
</dbReference>
<sequence length="232" mass="24792">MGATLTFDDRWCYARRMRPLLRAAVALVSLAACAAPAVRHAPSELPKPSDAAPAPSTKESATPQASDAGIAAEPKGERAAETSADVEVRNRRCAEQRASRANQPLHEIALLDGGTAGFASLPDSRPTHDPVSVSRGRLPPETIQQVVRASFDAFRTCYESGLRRDPKLHGRVATAFVIDECGDVVKVQDSHSDLPDADVVACIQQGYARLRFPPPKGGIVTVVYPISFDPGN</sequence>
<feature type="chain" id="PRO_5005466875" description="AgmX/PglI C-terminal domain-containing protein" evidence="2">
    <location>
        <begin position="35"/>
        <end position="232"/>
    </location>
</feature>
<feature type="compositionally biased region" description="Basic and acidic residues" evidence="1">
    <location>
        <begin position="74"/>
        <end position="90"/>
    </location>
</feature>
<accession>A0A0K1Q676</accession>
<keyword evidence="4" id="KW-1185">Reference proteome</keyword>
<proteinExistence type="predicted"/>
<evidence type="ECO:0000256" key="1">
    <source>
        <dbReference type="SAM" id="MobiDB-lite"/>
    </source>
</evidence>
<feature type="region of interest" description="Disordered" evidence="1">
    <location>
        <begin position="39"/>
        <end position="90"/>
    </location>
</feature>
<feature type="signal peptide" evidence="2">
    <location>
        <begin position="1"/>
        <end position="34"/>
    </location>
</feature>
<evidence type="ECO:0000313" key="4">
    <source>
        <dbReference type="Proteomes" id="UP000064967"/>
    </source>
</evidence>
<dbReference type="Proteomes" id="UP000064967">
    <property type="component" value="Chromosome"/>
</dbReference>
<gene>
    <name evidence="3" type="ORF">AKJ09_07994</name>
</gene>
<evidence type="ECO:0000313" key="3">
    <source>
        <dbReference type="EMBL" id="AKV01331.1"/>
    </source>
</evidence>